<evidence type="ECO:0000313" key="8">
    <source>
        <dbReference type="Proteomes" id="UP000515908"/>
    </source>
</evidence>
<dbReference type="Proteomes" id="UP000515908">
    <property type="component" value="Chromosome 07"/>
</dbReference>
<evidence type="ECO:0000256" key="3">
    <source>
        <dbReference type="SAM" id="Coils"/>
    </source>
</evidence>
<evidence type="ECO:0000256" key="2">
    <source>
        <dbReference type="ARBA" id="ARBA00040540"/>
    </source>
</evidence>
<comment type="similarity">
    <text evidence="1">Belongs to the PIH1 family.</text>
</comment>
<dbReference type="Pfam" id="PF18201">
    <property type="entry name" value="PIH1_CS"/>
    <property type="match status" value="1"/>
</dbReference>
<dbReference type="InterPro" id="IPR050734">
    <property type="entry name" value="PIH1/Kintoun_subfamily"/>
</dbReference>
<feature type="region of interest" description="Disordered" evidence="4">
    <location>
        <begin position="213"/>
        <end position="245"/>
    </location>
</feature>
<feature type="region of interest" description="Disordered" evidence="4">
    <location>
        <begin position="504"/>
        <end position="524"/>
    </location>
</feature>
<dbReference type="InterPro" id="IPR012981">
    <property type="entry name" value="PIH1_N"/>
</dbReference>
<sequence>MSAEAKAAADKLMQNSEFLNAFQNILLNGGGDLGDMPKDEGPARDEWLLKLQKKLQEEGMKSSKAQLEAVQKDEDGEWCFIQPEPGFCVKCYTRSKYKVFINICHHERIAEPMPIQSSAAKDDEIQFRIPLSCGQAKISKDKSNNECKVYDVVVSPKAIEKCKEDNEFRRFLVAVSMNWIQQKYEPTLNDEEFKNLNFKVKGGLEVQRVRLTRPGTGKDNKNAMGDEIKLPTGNEGGTAPTSRGPIANDKLIEEVVEPTVASIVKLEAKGSYDWSTHKSPTQNIFFKENVPKEYYVELLLPTIQTISEAEVIVTRKTVEIYSVDKEEGEEPLLRVVLDYPIDEDLQNAKFIRKKNLLKATITVKLPDETQPPESARSRDVVELEEEADRAAAALREEKYKQDLEKQRKIQEEEEEVLRQRRELVKNLSAVQEGELPPSLLEEIDAIPREQLVPFLHRLEHKVRKGDSLDTLMEKMPEETLWAVTNYIRKKLNLEPVVKQDKAPKKKVTFSDSAEKEGHAAADSTVEYNNSKKSDLLFGISFQNRYLFTLD</sequence>
<evidence type="ECO:0000313" key="7">
    <source>
        <dbReference type="EMBL" id="CAD2216584.1"/>
    </source>
</evidence>
<organism evidence="7 8">
    <name type="scientific">Angomonas deanei</name>
    <dbReference type="NCBI Taxonomy" id="59799"/>
    <lineage>
        <taxon>Eukaryota</taxon>
        <taxon>Discoba</taxon>
        <taxon>Euglenozoa</taxon>
        <taxon>Kinetoplastea</taxon>
        <taxon>Metakinetoplastina</taxon>
        <taxon>Trypanosomatida</taxon>
        <taxon>Trypanosomatidae</taxon>
        <taxon>Strigomonadinae</taxon>
        <taxon>Angomonas</taxon>
    </lineage>
</organism>
<dbReference type="InterPro" id="IPR041442">
    <property type="entry name" value="PIH1D1/2/3_CS-like"/>
</dbReference>
<dbReference type="PANTHER" id="PTHR22997:SF0">
    <property type="entry name" value="PIH1 DOMAIN-CONTAINING PROTEIN 1"/>
    <property type="match status" value="1"/>
</dbReference>
<dbReference type="Pfam" id="PF08190">
    <property type="entry name" value="PIH1"/>
    <property type="match status" value="1"/>
</dbReference>
<evidence type="ECO:0000259" key="5">
    <source>
        <dbReference type="Pfam" id="PF08190"/>
    </source>
</evidence>
<dbReference type="AlphaFoldDB" id="A0A7G2CCD6"/>
<evidence type="ECO:0000256" key="1">
    <source>
        <dbReference type="ARBA" id="ARBA00008511"/>
    </source>
</evidence>
<keyword evidence="3" id="KW-0175">Coiled coil</keyword>
<reference evidence="7 8" key="1">
    <citation type="submission" date="2020-08" db="EMBL/GenBank/DDBJ databases">
        <authorList>
            <person name="Newling K."/>
            <person name="Davey J."/>
            <person name="Forrester S."/>
        </authorList>
    </citation>
    <scope>NUCLEOTIDE SEQUENCE [LARGE SCALE GENOMIC DNA]</scope>
    <source>
        <strain evidence="8">Crithidia deanei Carvalho (ATCC PRA-265)</strain>
    </source>
</reference>
<evidence type="ECO:0000259" key="6">
    <source>
        <dbReference type="Pfam" id="PF18201"/>
    </source>
</evidence>
<feature type="compositionally biased region" description="Basic and acidic residues" evidence="4">
    <location>
        <begin position="216"/>
        <end position="229"/>
    </location>
</feature>
<name>A0A7G2CCD6_9TRYP</name>
<feature type="domain" description="PIH1D1/2/3 CS-like" evidence="6">
    <location>
        <begin position="287"/>
        <end position="364"/>
    </location>
</feature>
<dbReference type="PANTHER" id="PTHR22997">
    <property type="entry name" value="PIH1 DOMAIN-CONTAINING PROTEIN 1"/>
    <property type="match status" value="1"/>
</dbReference>
<evidence type="ECO:0000256" key="4">
    <source>
        <dbReference type="SAM" id="MobiDB-lite"/>
    </source>
</evidence>
<dbReference type="VEuPathDB" id="TriTrypDB:ADEAN_000404600"/>
<dbReference type="GO" id="GO:0005737">
    <property type="term" value="C:cytoplasm"/>
    <property type="evidence" value="ECO:0007669"/>
    <property type="project" value="TreeGrafter"/>
</dbReference>
<accession>A0A7G2CCD6</accession>
<feature type="domain" description="PIH1 N-terminal" evidence="5">
    <location>
        <begin position="58"/>
        <end position="215"/>
    </location>
</feature>
<gene>
    <name evidence="7" type="ORF">ADEAN_000404600</name>
</gene>
<protein>
    <recommendedName>
        <fullName evidence="2">PIH1 domain-containing protein 1</fullName>
    </recommendedName>
</protein>
<keyword evidence="8" id="KW-1185">Reference proteome</keyword>
<proteinExistence type="inferred from homology"/>
<dbReference type="EMBL" id="LR877151">
    <property type="protein sequence ID" value="CAD2216584.1"/>
    <property type="molecule type" value="Genomic_DNA"/>
</dbReference>
<dbReference type="OrthoDB" id="5135119at2759"/>
<feature type="coiled-coil region" evidence="3">
    <location>
        <begin position="380"/>
        <end position="420"/>
    </location>
</feature>